<evidence type="ECO:0000256" key="3">
    <source>
        <dbReference type="SAM" id="SignalP"/>
    </source>
</evidence>
<proteinExistence type="predicted"/>
<dbReference type="SMART" id="SM00034">
    <property type="entry name" value="CLECT"/>
    <property type="match status" value="1"/>
</dbReference>
<dbReference type="EMBL" id="JAZGQO010000004">
    <property type="protein sequence ID" value="KAK6187340.1"/>
    <property type="molecule type" value="Genomic_DNA"/>
</dbReference>
<gene>
    <name evidence="5" type="ORF">SNE40_005396</name>
</gene>
<dbReference type="Pfam" id="PF00090">
    <property type="entry name" value="TSP_1"/>
    <property type="match status" value="1"/>
</dbReference>
<name>A0AAN8K3J1_PATCE</name>
<keyword evidence="1" id="KW-0677">Repeat</keyword>
<feature type="chain" id="PRO_5042936356" description="C-type lectin domain-containing protein" evidence="3">
    <location>
        <begin position="19"/>
        <end position="305"/>
    </location>
</feature>
<accession>A0AAN8K3J1</accession>
<dbReference type="SMART" id="SM00209">
    <property type="entry name" value="TSP1"/>
    <property type="match status" value="1"/>
</dbReference>
<feature type="signal peptide" evidence="3">
    <location>
        <begin position="1"/>
        <end position="18"/>
    </location>
</feature>
<dbReference type="PANTHER" id="PTHR22906">
    <property type="entry name" value="PROPERDIN"/>
    <property type="match status" value="1"/>
</dbReference>
<dbReference type="Gene3D" id="2.20.100.10">
    <property type="entry name" value="Thrombospondin type-1 (TSP1) repeat"/>
    <property type="match status" value="1"/>
</dbReference>
<dbReference type="InterPro" id="IPR052065">
    <property type="entry name" value="Compl_asym_regulator"/>
</dbReference>
<feature type="domain" description="C-type lectin" evidence="4">
    <location>
        <begin position="185"/>
        <end position="296"/>
    </location>
</feature>
<dbReference type="Gene3D" id="3.10.100.10">
    <property type="entry name" value="Mannose-Binding Protein A, subunit A"/>
    <property type="match status" value="1"/>
</dbReference>
<dbReference type="Proteomes" id="UP001347796">
    <property type="component" value="Unassembled WGS sequence"/>
</dbReference>
<comment type="caution">
    <text evidence="5">The sequence shown here is derived from an EMBL/GenBank/DDBJ whole genome shotgun (WGS) entry which is preliminary data.</text>
</comment>
<dbReference type="SUPFAM" id="SSF56436">
    <property type="entry name" value="C-type lectin-like"/>
    <property type="match status" value="1"/>
</dbReference>
<dbReference type="InterPro" id="IPR001304">
    <property type="entry name" value="C-type_lectin-like"/>
</dbReference>
<sequence length="305" mass="34110">MRALILVSIMTIVATISGHRKKIRSPSKQSIQAMCDDVKLRGFCLFDDLLKHIGTGNIKRLTRKCCDGSDAIKNAYIVTKNGDQIVKTSNGYFKPMEFDTCAIKGENFCTECCEVNGNWGHWSEYSQCSVTCGNGTRTRTRACDKPVSSNGCSDCVGMDTETQDCNTLCPAELCASFDGYEFDPATNICIKVFQNKLNFFGAKFQCEEDNATLFKMDSIAKRDFLALQLQGDKTFSFFLGAIDKNGQNEFIHLDGTAVDWIGEDPLPGNQDCVRFNRPRSEMDETYCYNMYKSVCEKDVTPTEAE</sequence>
<dbReference type="InterPro" id="IPR000884">
    <property type="entry name" value="TSP1_rpt"/>
</dbReference>
<dbReference type="InterPro" id="IPR016187">
    <property type="entry name" value="CTDL_fold"/>
</dbReference>
<dbReference type="AlphaFoldDB" id="A0AAN8K3J1"/>
<evidence type="ECO:0000259" key="4">
    <source>
        <dbReference type="PROSITE" id="PS50041"/>
    </source>
</evidence>
<protein>
    <recommendedName>
        <fullName evidence="4">C-type lectin domain-containing protein</fullName>
    </recommendedName>
</protein>
<dbReference type="InterPro" id="IPR036383">
    <property type="entry name" value="TSP1_rpt_sf"/>
</dbReference>
<dbReference type="InterPro" id="IPR016186">
    <property type="entry name" value="C-type_lectin-like/link_sf"/>
</dbReference>
<organism evidence="5 6">
    <name type="scientific">Patella caerulea</name>
    <name type="common">Rayed Mediterranean limpet</name>
    <dbReference type="NCBI Taxonomy" id="87958"/>
    <lineage>
        <taxon>Eukaryota</taxon>
        <taxon>Metazoa</taxon>
        <taxon>Spiralia</taxon>
        <taxon>Lophotrochozoa</taxon>
        <taxon>Mollusca</taxon>
        <taxon>Gastropoda</taxon>
        <taxon>Patellogastropoda</taxon>
        <taxon>Patelloidea</taxon>
        <taxon>Patellidae</taxon>
        <taxon>Patella</taxon>
    </lineage>
</organism>
<dbReference type="PANTHER" id="PTHR22906:SF21">
    <property type="entry name" value="SEMA DOMAIN-CONTAINING PROTEIN"/>
    <property type="match status" value="1"/>
</dbReference>
<evidence type="ECO:0000313" key="5">
    <source>
        <dbReference type="EMBL" id="KAK6187340.1"/>
    </source>
</evidence>
<evidence type="ECO:0000256" key="2">
    <source>
        <dbReference type="ARBA" id="ARBA00023157"/>
    </source>
</evidence>
<dbReference type="CDD" id="cd00037">
    <property type="entry name" value="CLECT"/>
    <property type="match status" value="1"/>
</dbReference>
<dbReference type="FunFam" id="2.20.100.10:FF:000001">
    <property type="entry name" value="semaphorin-5A isoform X1"/>
    <property type="match status" value="1"/>
</dbReference>
<keyword evidence="6" id="KW-1185">Reference proteome</keyword>
<dbReference type="PROSITE" id="PS50041">
    <property type="entry name" value="C_TYPE_LECTIN_2"/>
    <property type="match status" value="1"/>
</dbReference>
<dbReference type="PRINTS" id="PR01705">
    <property type="entry name" value="TSP1REPEAT"/>
</dbReference>
<dbReference type="SUPFAM" id="SSF82895">
    <property type="entry name" value="TSP-1 type 1 repeat"/>
    <property type="match status" value="1"/>
</dbReference>
<evidence type="ECO:0000256" key="1">
    <source>
        <dbReference type="ARBA" id="ARBA00022737"/>
    </source>
</evidence>
<keyword evidence="3" id="KW-0732">Signal</keyword>
<reference evidence="5 6" key="1">
    <citation type="submission" date="2024-01" db="EMBL/GenBank/DDBJ databases">
        <title>The genome of the rayed Mediterranean limpet Patella caerulea (Linnaeus, 1758).</title>
        <authorList>
            <person name="Anh-Thu Weber A."/>
            <person name="Halstead-Nussloch G."/>
        </authorList>
    </citation>
    <scope>NUCLEOTIDE SEQUENCE [LARGE SCALE GENOMIC DNA]</scope>
    <source>
        <strain evidence="5">AATW-2023a</strain>
        <tissue evidence="5">Whole specimen</tissue>
    </source>
</reference>
<keyword evidence="2" id="KW-1015">Disulfide bond</keyword>
<evidence type="ECO:0000313" key="6">
    <source>
        <dbReference type="Proteomes" id="UP001347796"/>
    </source>
</evidence>
<dbReference type="Pfam" id="PF00059">
    <property type="entry name" value="Lectin_C"/>
    <property type="match status" value="1"/>
</dbReference>
<dbReference type="PROSITE" id="PS50092">
    <property type="entry name" value="TSP1"/>
    <property type="match status" value="1"/>
</dbReference>